<accession>A0ABU5N7E9</accession>
<keyword evidence="4" id="KW-1185">Reference proteome</keyword>
<dbReference type="InterPro" id="IPR011009">
    <property type="entry name" value="Kinase-like_dom_sf"/>
</dbReference>
<sequence>MARSPLTLAATVTSALPQAVVTAVGSLTEGAAGRYDTAVADLDDGRRVVIRVPVDTEASNELAAEARALHALTPGVRSLLPFRAPELLGETSLDQSRVLVVDLLEGYRVDAADIPAGRGVATSVGAALAALHTLPLSVVRTEGLPVRTPSQVRDDVSRLIDRVEATRRAPAALIGRWRRAASAEELWRFESAVTLGGATATSFLFDEIDDAPGVVGVLEWHGLQVGDPAVDLQWLAGAPDAADDVFDAYASASGRAPDGLVRERARMYAELEFARWLVHGYETGSEDIVDDAVELLEALAGGVGNDDVVPRTASSVDEALALLDRTPEAPAPAVDTSMHTDTYDPEELSAWLDGDGDGRATTDLGDAVAPARAATGELFDRAPEGDSEPTGPGPASTSDEDSFPSFAPGPPAASTAAGAEGDPDGAAADHDEDRSRTTRPAPTSTEEPVPTHGVEPDGRQDDAGRGDGERGDGSDHPAPLWSDISFRETAPIADDPPAPITEADLPPSRPLRTGEPGSDAARRAATRRADDDPGEPDDAAEAQRASDAALRRWLAD</sequence>
<feature type="compositionally biased region" description="Low complexity" evidence="1">
    <location>
        <begin position="412"/>
        <end position="426"/>
    </location>
</feature>
<name>A0ABU5N7E9_9MICO</name>
<comment type="caution">
    <text evidence="3">The sequence shown here is derived from an EMBL/GenBank/DDBJ whole genome shotgun (WGS) entry which is preliminary data.</text>
</comment>
<evidence type="ECO:0000256" key="1">
    <source>
        <dbReference type="SAM" id="MobiDB-lite"/>
    </source>
</evidence>
<feature type="region of interest" description="Disordered" evidence="1">
    <location>
        <begin position="377"/>
        <end position="556"/>
    </location>
</feature>
<evidence type="ECO:0000259" key="2">
    <source>
        <dbReference type="Pfam" id="PF01636"/>
    </source>
</evidence>
<dbReference type="Pfam" id="PF01636">
    <property type="entry name" value="APH"/>
    <property type="match status" value="1"/>
</dbReference>
<organism evidence="3 4">
    <name type="scientific">Microbacterium aquimaris</name>
    <dbReference type="NCBI Taxonomy" id="459816"/>
    <lineage>
        <taxon>Bacteria</taxon>
        <taxon>Bacillati</taxon>
        <taxon>Actinomycetota</taxon>
        <taxon>Actinomycetes</taxon>
        <taxon>Micrococcales</taxon>
        <taxon>Microbacteriaceae</taxon>
        <taxon>Microbacterium</taxon>
    </lineage>
</organism>
<reference evidence="3 4" key="1">
    <citation type="submission" date="2023-10" db="EMBL/GenBank/DDBJ databases">
        <title>Microbacterium xanthum sp. nov., isolated from seaweed.</title>
        <authorList>
            <person name="Lee S.D."/>
        </authorList>
    </citation>
    <scope>NUCLEOTIDE SEQUENCE [LARGE SCALE GENOMIC DNA]</scope>
    <source>
        <strain evidence="3 4">KCTC 19124</strain>
    </source>
</reference>
<dbReference type="EMBL" id="JAWJYN010000002">
    <property type="protein sequence ID" value="MDZ8161946.1"/>
    <property type="molecule type" value="Genomic_DNA"/>
</dbReference>
<dbReference type="Proteomes" id="UP001291912">
    <property type="component" value="Unassembled WGS sequence"/>
</dbReference>
<protein>
    <submittedName>
        <fullName evidence="3">Aminoglycoside phosphotransferase</fullName>
    </submittedName>
</protein>
<dbReference type="RefSeq" id="WP_194424449.1">
    <property type="nucleotide sequence ID" value="NZ_BAAAPT010000002.1"/>
</dbReference>
<feature type="compositionally biased region" description="Basic and acidic residues" evidence="1">
    <location>
        <begin position="427"/>
        <end position="436"/>
    </location>
</feature>
<gene>
    <name evidence="3" type="ORF">R2Q92_08825</name>
</gene>
<proteinExistence type="predicted"/>
<dbReference type="Gene3D" id="3.90.1200.10">
    <property type="match status" value="1"/>
</dbReference>
<evidence type="ECO:0000313" key="3">
    <source>
        <dbReference type="EMBL" id="MDZ8161946.1"/>
    </source>
</evidence>
<feature type="compositionally biased region" description="Low complexity" evidence="1">
    <location>
        <begin position="438"/>
        <end position="448"/>
    </location>
</feature>
<dbReference type="InterPro" id="IPR002575">
    <property type="entry name" value="Aminoglycoside_PTrfase"/>
</dbReference>
<feature type="domain" description="Aminoglycoside phosphotransferase" evidence="2">
    <location>
        <begin position="32"/>
        <end position="254"/>
    </location>
</feature>
<dbReference type="SUPFAM" id="SSF56112">
    <property type="entry name" value="Protein kinase-like (PK-like)"/>
    <property type="match status" value="1"/>
</dbReference>
<evidence type="ECO:0000313" key="4">
    <source>
        <dbReference type="Proteomes" id="UP001291912"/>
    </source>
</evidence>
<feature type="compositionally biased region" description="Basic and acidic residues" evidence="1">
    <location>
        <begin position="454"/>
        <end position="475"/>
    </location>
</feature>